<dbReference type="InterPro" id="IPR022643">
    <property type="entry name" value="De-COase2_C"/>
</dbReference>
<dbReference type="PRINTS" id="PR01179">
    <property type="entry name" value="ODADCRBXLASE"/>
</dbReference>
<dbReference type="Proteomes" id="UP000305881">
    <property type="component" value="Chromosome"/>
</dbReference>
<dbReference type="InterPro" id="IPR022644">
    <property type="entry name" value="De-COase2_N"/>
</dbReference>
<dbReference type="Pfam" id="PF02784">
    <property type="entry name" value="Orn_Arg_deC_N"/>
    <property type="match status" value="1"/>
</dbReference>
<comment type="subunit">
    <text evidence="11">Homodimer.</text>
</comment>
<comment type="cofactor">
    <cofactor evidence="1 11 12">
        <name>pyridoxal 5'-phosphate</name>
        <dbReference type="ChEBI" id="CHEBI:597326"/>
    </cofactor>
</comment>
<dbReference type="Gene3D" id="3.20.20.10">
    <property type="entry name" value="Alanine racemase"/>
    <property type="match status" value="1"/>
</dbReference>
<keyword evidence="16" id="KW-1185">Reference proteome</keyword>
<evidence type="ECO:0000256" key="10">
    <source>
        <dbReference type="ARBA" id="ARBA00047389"/>
    </source>
</evidence>
<evidence type="ECO:0000256" key="2">
    <source>
        <dbReference type="ARBA" id="ARBA00012259"/>
    </source>
</evidence>
<dbReference type="Pfam" id="PF00278">
    <property type="entry name" value="Orn_DAP_Arg_deC"/>
    <property type="match status" value="1"/>
</dbReference>
<reference evidence="16" key="1">
    <citation type="journal article" date="2019" name="J. Bacteriol.">
        <title>A Mutagenic Screen Identifies a TonB-Dependent Receptor Required for the Lanthanide Metal Switch in the Type I Methanotroph 'Methylotuvimicrobium buryatense' 5GB1C.</title>
        <authorList>
            <person name="Groom J.D."/>
            <person name="Ford S.M."/>
            <person name="Pesesky M.W."/>
            <person name="Lidstrom M.E."/>
        </authorList>
    </citation>
    <scope>NUCLEOTIDE SEQUENCE [LARGE SCALE GENOMIC DNA]</scope>
    <source>
        <strain evidence="16">5GB1C</strain>
    </source>
</reference>
<evidence type="ECO:0000256" key="9">
    <source>
        <dbReference type="ARBA" id="ARBA00047351"/>
    </source>
</evidence>
<feature type="modified residue" description="N6-(pyridoxal phosphate)lysine" evidence="12">
    <location>
        <position position="46"/>
    </location>
</feature>
<keyword evidence="11" id="KW-0620">Polyamine biosynthesis</keyword>
<dbReference type="EC" id="4.1.1.96" evidence="2 11"/>
<dbReference type="STRING" id="675511.GCA_000341735_01779"/>
<dbReference type="EMBL" id="CP035467">
    <property type="protein sequence ID" value="QCW84736.1"/>
    <property type="molecule type" value="Genomic_DNA"/>
</dbReference>
<comment type="similarity">
    <text evidence="8 11">Belongs to the Orn/Lys/Arg decarboxylase class-II family. NspC subfamily.</text>
</comment>
<evidence type="ECO:0000256" key="4">
    <source>
        <dbReference type="ARBA" id="ARBA00022793"/>
    </source>
</evidence>
<dbReference type="InterPro" id="IPR009006">
    <property type="entry name" value="Ala_racemase/Decarboxylase_C"/>
</dbReference>
<keyword evidence="4 11" id="KW-0210">Decarboxylase</keyword>
<comment type="catalytic activity">
    <reaction evidence="9 11">
        <text>carboxyspermidine + H(+) = spermidine + CO2</text>
        <dbReference type="Rhea" id="RHEA:34095"/>
        <dbReference type="ChEBI" id="CHEBI:15378"/>
        <dbReference type="ChEBI" id="CHEBI:16526"/>
        <dbReference type="ChEBI" id="CHEBI:57834"/>
        <dbReference type="ChEBI" id="CHEBI:65072"/>
        <dbReference type="EC" id="4.1.1.96"/>
    </reaction>
</comment>
<dbReference type="RefSeq" id="WP_017840324.1">
    <property type="nucleotide sequence ID" value="NZ_CP035467.1"/>
</dbReference>
<dbReference type="Gene3D" id="2.40.37.10">
    <property type="entry name" value="Lyase, Ornithine Decarboxylase, Chain A, domain 1"/>
    <property type="match status" value="1"/>
</dbReference>
<sequence>MPWTQLKEQLAETPAFVYDLDAIETTLQTLSNIRDRSGCKVLYSIKSLPFLPILHMMQPYLDGFSVSSLFEARLASEVLAGQGSVHLTTPGVRADEVEELARICSHVSCNSYRQLDLFTKHWEQGASVGLRLNPKLSFLDDRRYDPCRPYSKLGIDLEALDMNALNGRIKGLHFHNIFSASDFEPLIQTLAAIRSRLGNGFTGLEWLNLGGGYLYDQIGQFDIFIDSVKQLREDFGLEVLIEPGKALVGRAGYLATSVVDCFVSDGKSIAVLDTSVNHHPEVFEYQWHPPLLEHCPNGRYSAILAGSTCLAGDIFGEYRFDRPLQEGDRLVFSDAGAYALVKAHRFNGYNLPDIYGMTSGNAFLLKRHTYQHYYDQWSGLAPA</sequence>
<protein>
    <recommendedName>
        <fullName evidence="3 11">Carboxynorspermidine/carboxyspermidine decarboxylase</fullName>
        <shortName evidence="11">CANS DC/CAS DC</shortName>
        <shortName evidence="11">CANSDC/CASDC</shortName>
        <ecNumber evidence="2 11">4.1.1.96</ecNumber>
    </recommendedName>
</protein>
<feature type="domain" description="Orn/DAP/Arg decarboxylase 2 C-terminal" evidence="13">
    <location>
        <begin position="17"/>
        <end position="336"/>
    </location>
</feature>
<feature type="domain" description="Orn/DAP/Arg decarboxylase 2 N-terminal" evidence="14">
    <location>
        <begin position="38"/>
        <end position="248"/>
    </location>
</feature>
<dbReference type="PANTHER" id="PTHR43727:SF1">
    <property type="entry name" value="CARBOXYNORSPERMIDINE_CARBOXYSPERMIDINE DECARBOXYLASE"/>
    <property type="match status" value="1"/>
</dbReference>
<dbReference type="SUPFAM" id="SSF51419">
    <property type="entry name" value="PLP-binding barrel"/>
    <property type="match status" value="1"/>
</dbReference>
<dbReference type="SUPFAM" id="SSF50621">
    <property type="entry name" value="Alanine racemase C-terminal domain-like"/>
    <property type="match status" value="1"/>
</dbReference>
<gene>
    <name evidence="15" type="ORF">EQU24_06175</name>
</gene>
<dbReference type="InterPro" id="IPR005730">
    <property type="entry name" value="Nsp_de-COase"/>
</dbReference>
<evidence type="ECO:0000256" key="8">
    <source>
        <dbReference type="ARBA" id="ARBA00025802"/>
    </source>
</evidence>
<comment type="catalytic activity">
    <reaction evidence="10 11">
        <text>carboxynorspermidine + H(+) = norspermidine + CO2</text>
        <dbReference type="Rhea" id="RHEA:34099"/>
        <dbReference type="ChEBI" id="CHEBI:15378"/>
        <dbReference type="ChEBI" id="CHEBI:16526"/>
        <dbReference type="ChEBI" id="CHEBI:57920"/>
        <dbReference type="ChEBI" id="CHEBI:65070"/>
        <dbReference type="EC" id="4.1.1.96"/>
    </reaction>
</comment>
<dbReference type="OrthoDB" id="9804410at2"/>
<evidence type="ECO:0000256" key="7">
    <source>
        <dbReference type="ARBA" id="ARBA00023239"/>
    </source>
</evidence>
<evidence type="ECO:0000256" key="6">
    <source>
        <dbReference type="ARBA" id="ARBA00023066"/>
    </source>
</evidence>
<dbReference type="GO" id="GO:0009089">
    <property type="term" value="P:lysine biosynthetic process via diaminopimelate"/>
    <property type="evidence" value="ECO:0007669"/>
    <property type="project" value="TreeGrafter"/>
</dbReference>
<name>A0A4P9UY04_METBY</name>
<evidence type="ECO:0000256" key="12">
    <source>
        <dbReference type="PIRSR" id="PIRSR600183-50"/>
    </source>
</evidence>
<organism evidence="15 16">
    <name type="scientific">Methylotuvimicrobium buryatense</name>
    <name type="common">Methylomicrobium buryatense</name>
    <dbReference type="NCBI Taxonomy" id="95641"/>
    <lineage>
        <taxon>Bacteria</taxon>
        <taxon>Pseudomonadati</taxon>
        <taxon>Pseudomonadota</taxon>
        <taxon>Gammaproteobacteria</taxon>
        <taxon>Methylococcales</taxon>
        <taxon>Methylococcaceae</taxon>
        <taxon>Methylotuvimicrobium</taxon>
    </lineage>
</organism>
<dbReference type="GO" id="GO:0008836">
    <property type="term" value="F:diaminopimelate decarboxylase activity"/>
    <property type="evidence" value="ECO:0007669"/>
    <property type="project" value="TreeGrafter"/>
</dbReference>
<evidence type="ECO:0000256" key="3">
    <source>
        <dbReference type="ARBA" id="ARBA00013633"/>
    </source>
</evidence>
<proteinExistence type="inferred from homology"/>
<evidence type="ECO:0000313" key="15">
    <source>
        <dbReference type="EMBL" id="QCW84736.1"/>
    </source>
</evidence>
<feature type="active site" description="Proton donor" evidence="12">
    <location>
        <position position="309"/>
    </location>
</feature>
<dbReference type="PIRSF" id="PIRSF038941">
    <property type="entry name" value="NspC"/>
    <property type="match status" value="1"/>
</dbReference>
<dbReference type="AlphaFoldDB" id="A0A4P9UY04"/>
<evidence type="ECO:0000256" key="11">
    <source>
        <dbReference type="PIRNR" id="PIRNR038941"/>
    </source>
</evidence>
<keyword evidence="11" id="KW-0963">Cytoplasm</keyword>
<dbReference type="KEGG" id="mbur:EQU24_06175"/>
<accession>A0A4P9UY04</accession>
<evidence type="ECO:0000313" key="16">
    <source>
        <dbReference type="Proteomes" id="UP000305881"/>
    </source>
</evidence>
<dbReference type="GO" id="GO:0005737">
    <property type="term" value="C:cytoplasm"/>
    <property type="evidence" value="ECO:0007669"/>
    <property type="project" value="UniProtKB-SubCell"/>
</dbReference>
<evidence type="ECO:0000256" key="1">
    <source>
        <dbReference type="ARBA" id="ARBA00001933"/>
    </source>
</evidence>
<evidence type="ECO:0000256" key="5">
    <source>
        <dbReference type="ARBA" id="ARBA00022898"/>
    </source>
</evidence>
<comment type="subcellular location">
    <subcellularLocation>
        <location evidence="11">Cytoplasm</location>
    </subcellularLocation>
</comment>
<dbReference type="InterPro" id="IPR029066">
    <property type="entry name" value="PLP-binding_barrel"/>
</dbReference>
<keyword evidence="6 11" id="KW-0745">Spermidine biosynthesis</keyword>
<keyword evidence="5 11" id="KW-0663">Pyridoxal phosphate</keyword>
<comment type="function">
    <text evidence="11">Catalyzes the decarboxylation of carboxynorspermidine and carboxyspermidine.</text>
</comment>
<dbReference type="GO" id="GO:0045312">
    <property type="term" value="P:nor-spermidine biosynthetic process"/>
    <property type="evidence" value="ECO:0007669"/>
    <property type="project" value="InterPro"/>
</dbReference>
<evidence type="ECO:0000259" key="13">
    <source>
        <dbReference type="Pfam" id="PF00278"/>
    </source>
</evidence>
<evidence type="ECO:0000259" key="14">
    <source>
        <dbReference type="Pfam" id="PF02784"/>
    </source>
</evidence>
<dbReference type="GO" id="GO:0008295">
    <property type="term" value="P:spermidine biosynthetic process"/>
    <property type="evidence" value="ECO:0007669"/>
    <property type="project" value="UniProtKB-KW"/>
</dbReference>
<keyword evidence="7 11" id="KW-0456">Lyase</keyword>
<dbReference type="PANTHER" id="PTHR43727">
    <property type="entry name" value="DIAMINOPIMELATE DECARBOXYLASE"/>
    <property type="match status" value="1"/>
</dbReference>
<dbReference type="InterPro" id="IPR000183">
    <property type="entry name" value="Orn/DAP/Arg_de-COase"/>
</dbReference>